<dbReference type="InterPro" id="IPR058980">
    <property type="entry name" value="Glyco_transf_N"/>
</dbReference>
<comment type="similarity">
    <text evidence="1 4">Belongs to the UDP-glycosyltransferase family.</text>
</comment>
<dbReference type="EMBL" id="LC368260">
    <property type="protein sequence ID" value="BBC62102.1"/>
    <property type="molecule type" value="mRNA"/>
</dbReference>
<evidence type="ECO:0000256" key="1">
    <source>
        <dbReference type="ARBA" id="ARBA00009995"/>
    </source>
</evidence>
<keyword evidence="2 4" id="KW-0328">Glycosyltransferase</keyword>
<dbReference type="GO" id="GO:0050404">
    <property type="term" value="F:zeatin O-beta-D-xylosyltransferase activity"/>
    <property type="evidence" value="ECO:0007669"/>
    <property type="project" value="UniProtKB-ARBA"/>
</dbReference>
<reference evidence="7" key="1">
    <citation type="journal article" date="2018" name="Plant Cell Physiol.">
        <title>Identification and Characterization of Novel Nemophila menziesii Flavone Glucosyltransferases that Catalyze Biosynthesis of Flavone 7,4'-O-Diglucoside, a Key Component of Blue Metalloanthocyanins.</title>
        <authorList>
            <person name="Okitsu N."/>
            <person name="Matsui K."/>
            <person name="Horikawa M."/>
            <person name="Sugahara K."/>
            <person name="Tanaka Y."/>
        </authorList>
    </citation>
    <scope>NUCLEOTIDE SEQUENCE</scope>
    <source>
        <tissue evidence="7">Petal</tissue>
    </source>
</reference>
<dbReference type="Pfam" id="PF00201">
    <property type="entry name" value="UDPGT"/>
    <property type="match status" value="1"/>
</dbReference>
<protein>
    <recommendedName>
        <fullName evidence="5">Glycosyltransferase</fullName>
        <ecNumber evidence="5">2.4.1.-</ecNumber>
    </recommendedName>
</protein>
<dbReference type="Pfam" id="PF26168">
    <property type="entry name" value="Glyco_transf_N"/>
    <property type="match status" value="1"/>
</dbReference>
<dbReference type="InterPro" id="IPR035595">
    <property type="entry name" value="UDP_glycos_trans_CS"/>
</dbReference>
<dbReference type="AlphaFoldDB" id="A0A387II12"/>
<evidence type="ECO:0000256" key="4">
    <source>
        <dbReference type="RuleBase" id="RU003718"/>
    </source>
</evidence>
<dbReference type="EC" id="2.4.1.-" evidence="5"/>
<dbReference type="GO" id="GO:0009690">
    <property type="term" value="P:cytokinin metabolic process"/>
    <property type="evidence" value="ECO:0007669"/>
    <property type="project" value="UniProtKB-ARBA"/>
</dbReference>
<dbReference type="GO" id="GO:0016138">
    <property type="term" value="P:glycoside biosynthetic process"/>
    <property type="evidence" value="ECO:0007669"/>
    <property type="project" value="UniProtKB-ARBA"/>
</dbReference>
<name>A0A387II12_NEMME</name>
<sequence length="457" mass="51138">MGSLINKEVAVVVVPFPAQGHLNQLLQLSCLIASFSLPVHFVGSTIHNRQAMTRSNGLNPLDLAKLQIHNIPTPPFLSPSPNPNTSNKFPAHLLPSWEASVALREPVAAILKDISSTSRRIVIIHDPLMSIVVQDAASIQNAESYVFNPISAFTYFFTRWESLGKPPLIDMIPEGLPRMEVCIPEEVKGFVASQYNHLDFQVGNIYNSSRIFEGTYLDLLTRDEFSRKKKQWALGPILPVKLSSTSQHKCLEWLDKQEKNSVLYVAFGTTASMSEEEVRELAMGLEQSKSKFIWVLRDADKGDVFNKEVRKISLPEKFEENVEGYGIIVRDWAPQLEILAHQATGGFMSHCGWNSCLESITMGVPIAAWPMHSDQAWNSVLIAKVMRVGIVVREFERHEDLVASSTIADRVKKLMASHEGDEIRKRAEEMGDAVRKSTEEGGVSHLELEAFIAHITR</sequence>
<accession>A0A387II12</accession>
<evidence type="ECO:0000256" key="2">
    <source>
        <dbReference type="ARBA" id="ARBA00022676"/>
    </source>
</evidence>
<dbReference type="FunFam" id="3.40.50.2000:FF:000060">
    <property type="entry name" value="Glycosyltransferase"/>
    <property type="match status" value="1"/>
</dbReference>
<dbReference type="InterPro" id="IPR002213">
    <property type="entry name" value="UDP_glucos_trans"/>
</dbReference>
<keyword evidence="3 4" id="KW-0808">Transferase</keyword>
<dbReference type="CDD" id="cd03784">
    <property type="entry name" value="GT1_Gtf-like"/>
    <property type="match status" value="1"/>
</dbReference>
<dbReference type="PROSITE" id="PS00375">
    <property type="entry name" value="UDPGT"/>
    <property type="match status" value="1"/>
</dbReference>
<dbReference type="Gene3D" id="3.40.50.2000">
    <property type="entry name" value="Glycogen Phosphorylase B"/>
    <property type="match status" value="2"/>
</dbReference>
<proteinExistence type="evidence at transcript level"/>
<evidence type="ECO:0000256" key="3">
    <source>
        <dbReference type="ARBA" id="ARBA00022679"/>
    </source>
</evidence>
<evidence type="ECO:0000313" key="7">
    <source>
        <dbReference type="EMBL" id="BBC62102.1"/>
    </source>
</evidence>
<evidence type="ECO:0000256" key="5">
    <source>
        <dbReference type="RuleBase" id="RU362057"/>
    </source>
</evidence>
<feature type="domain" description="Glycosyltransferase N-terminal" evidence="6">
    <location>
        <begin position="8"/>
        <end position="239"/>
    </location>
</feature>
<dbReference type="FunFam" id="3.40.50.2000:FF:000238">
    <property type="entry name" value="Glycosyltransferase"/>
    <property type="match status" value="1"/>
</dbReference>
<organism evidence="7">
    <name type="scientific">Nemophila menziesii</name>
    <name type="common">Baby blue eyes</name>
    <dbReference type="NCBI Taxonomy" id="79376"/>
    <lineage>
        <taxon>Eukaryota</taxon>
        <taxon>Viridiplantae</taxon>
        <taxon>Streptophyta</taxon>
        <taxon>Embryophyta</taxon>
        <taxon>Tracheophyta</taxon>
        <taxon>Spermatophyta</taxon>
        <taxon>Magnoliopsida</taxon>
        <taxon>eudicotyledons</taxon>
        <taxon>Gunneridae</taxon>
        <taxon>Pentapetalae</taxon>
        <taxon>asterids</taxon>
        <taxon>lamiids</taxon>
        <taxon>Boraginales</taxon>
        <taxon>Hydrophyllaceae</taxon>
        <taxon>Nemophila</taxon>
    </lineage>
</organism>
<evidence type="ECO:0000259" key="6">
    <source>
        <dbReference type="Pfam" id="PF26168"/>
    </source>
</evidence>
<dbReference type="PANTHER" id="PTHR48044:SF48">
    <property type="entry name" value="GLYCOSYLTRANSFERASE"/>
    <property type="match status" value="1"/>
</dbReference>
<dbReference type="SUPFAM" id="SSF53756">
    <property type="entry name" value="UDP-Glycosyltransferase/glycogen phosphorylase"/>
    <property type="match status" value="1"/>
</dbReference>
<gene>
    <name evidence="7" type="primary">NmGT1</name>
</gene>
<dbReference type="PANTHER" id="PTHR48044">
    <property type="entry name" value="GLYCOSYLTRANSFERASE"/>
    <property type="match status" value="1"/>
</dbReference>